<keyword evidence="4" id="KW-1185">Reference proteome</keyword>
<reference evidence="3" key="1">
    <citation type="submission" date="2013-04" db="EMBL/GenBank/DDBJ databases">
        <title>The genome sequencing project of 58 acetic acid bacteria.</title>
        <authorList>
            <person name="Okamoto-Kainuma A."/>
            <person name="Ishikawa M."/>
            <person name="Umino S."/>
            <person name="Koizumi Y."/>
            <person name="Shiwa Y."/>
            <person name="Yoshikawa H."/>
            <person name="Matsutani M."/>
            <person name="Matsushita K."/>
        </authorList>
    </citation>
    <scope>NUCLEOTIDE SEQUENCE</scope>
    <source>
        <strain evidence="3">DSM 14337</strain>
    </source>
</reference>
<dbReference type="GeneID" id="29556340"/>
<protein>
    <submittedName>
        <fullName evidence="3">Lipoprotein</fullName>
    </submittedName>
</protein>
<gene>
    <name evidence="3" type="ORF">AA14337_0745</name>
</gene>
<feature type="signal peptide" evidence="2">
    <location>
        <begin position="1"/>
        <end position="24"/>
    </location>
</feature>
<dbReference type="RefSeq" id="WP_061505190.1">
    <property type="nucleotide sequence ID" value="NZ_BAPF01000006.1"/>
</dbReference>
<feature type="chain" id="PRO_5047127877" evidence="2">
    <location>
        <begin position="25"/>
        <end position="131"/>
    </location>
</feature>
<proteinExistence type="predicted"/>
<dbReference type="Proteomes" id="UP001065047">
    <property type="component" value="Unassembled WGS sequence"/>
</dbReference>
<keyword evidence="1 2" id="KW-0732">Signal</keyword>
<evidence type="ECO:0000256" key="2">
    <source>
        <dbReference type="SAM" id="SignalP"/>
    </source>
</evidence>
<comment type="caution">
    <text evidence="3">The sequence shown here is derived from an EMBL/GenBank/DDBJ whole genome shotgun (WGS) entry which is preliminary data.</text>
</comment>
<sequence>MTNPKKLTAAAGCLSALLLLSACASGGNESIKNETSASVDQKIHDGVTTKQEVRTMFGDPAGTSFTDSGNEEWQYSFANDKMDAANFIPLYGDVHQSSHGTSKSLVIIFKGDRVWHHAMNSSNTKSQAGLF</sequence>
<dbReference type="InterPro" id="IPR037873">
    <property type="entry name" value="BamE-like"/>
</dbReference>
<dbReference type="EMBL" id="BAPF01000006">
    <property type="protein sequence ID" value="GBQ77194.1"/>
    <property type="molecule type" value="Genomic_DNA"/>
</dbReference>
<evidence type="ECO:0000313" key="4">
    <source>
        <dbReference type="Proteomes" id="UP001065047"/>
    </source>
</evidence>
<organism evidence="3 4">
    <name type="scientific">Acetobacter malorum DSM 14337</name>
    <dbReference type="NCBI Taxonomy" id="1307910"/>
    <lineage>
        <taxon>Bacteria</taxon>
        <taxon>Pseudomonadati</taxon>
        <taxon>Pseudomonadota</taxon>
        <taxon>Alphaproteobacteria</taxon>
        <taxon>Acetobacterales</taxon>
        <taxon>Acetobacteraceae</taxon>
        <taxon>Acetobacter</taxon>
    </lineage>
</organism>
<evidence type="ECO:0000313" key="3">
    <source>
        <dbReference type="EMBL" id="GBQ77194.1"/>
    </source>
</evidence>
<dbReference type="PROSITE" id="PS51257">
    <property type="entry name" value="PROKAR_LIPOPROTEIN"/>
    <property type="match status" value="1"/>
</dbReference>
<evidence type="ECO:0000256" key="1">
    <source>
        <dbReference type="ARBA" id="ARBA00022729"/>
    </source>
</evidence>
<dbReference type="Gene3D" id="3.30.1450.10">
    <property type="match status" value="1"/>
</dbReference>
<accession>A0ABQ0PP89</accession>
<keyword evidence="3" id="KW-0449">Lipoprotein</keyword>
<name>A0ABQ0PP89_9PROT</name>